<dbReference type="AlphaFoldDB" id="A0A644YFF7"/>
<dbReference type="GO" id="GO:0009898">
    <property type="term" value="C:cytoplasmic side of plasma membrane"/>
    <property type="evidence" value="ECO:0007669"/>
    <property type="project" value="TreeGrafter"/>
</dbReference>
<evidence type="ECO:0000313" key="6">
    <source>
        <dbReference type="EMBL" id="MPM27236.1"/>
    </source>
</evidence>
<keyword evidence="1" id="KW-1003">Cell membrane</keyword>
<evidence type="ECO:0000259" key="5">
    <source>
        <dbReference type="SMART" id="SM00842"/>
    </source>
</evidence>
<dbReference type="GO" id="GO:0032153">
    <property type="term" value="C:cell division site"/>
    <property type="evidence" value="ECO:0007669"/>
    <property type="project" value="TreeGrafter"/>
</dbReference>
<dbReference type="InterPro" id="IPR043129">
    <property type="entry name" value="ATPase_NBD"/>
</dbReference>
<feature type="domain" description="SHS2" evidence="5">
    <location>
        <begin position="8"/>
        <end position="200"/>
    </location>
</feature>
<dbReference type="EMBL" id="VSSQ01004940">
    <property type="protein sequence ID" value="MPM27236.1"/>
    <property type="molecule type" value="Genomic_DNA"/>
</dbReference>
<evidence type="ECO:0000256" key="2">
    <source>
        <dbReference type="ARBA" id="ARBA00022618"/>
    </source>
</evidence>
<sequence>MFKQRNIITAIEIGTSKICVLVGECSGDTLAVIGRGEVDSDGAVVKGEIAAMDLALEKLIDALDQADDESGREINNSALFVVAVTGCAIDSFQGVGTAFVQNEEQRIGIEEVTEALRNAQIKPLPVDQKKICLFDAYYMIDGARRVRNPLDQRAHKLEAYSHVIHGDSNRLENFRAILSDAGLEGEPEMVFSSMADALGILTADERENGVLLVDLGAGTTEYAVVYNEGVLASGVFALGFEHVANDLAIGLNLPIAGCRKMLVDKTIEQMIRENRPFCECRTNSGSMRRIPVESFQKIIDARLREIFELIHHKLMRESFWRNLAAGGVLTGGGALYFQTRDIFHQVCDLPSRIGVPYDLSGALTDLGDPRHSTVWGALRYGCERLRQMESIRRGGARGAVLNTIAEFGDVVSRKLKSWRRSVKF</sequence>
<dbReference type="PANTHER" id="PTHR32432">
    <property type="entry name" value="CELL DIVISION PROTEIN FTSA-RELATED"/>
    <property type="match status" value="1"/>
</dbReference>
<dbReference type="SMART" id="SM00842">
    <property type="entry name" value="FtsA"/>
    <property type="match status" value="1"/>
</dbReference>
<evidence type="ECO:0000256" key="1">
    <source>
        <dbReference type="ARBA" id="ARBA00022475"/>
    </source>
</evidence>
<evidence type="ECO:0000256" key="4">
    <source>
        <dbReference type="ARBA" id="ARBA00023306"/>
    </source>
</evidence>
<proteinExistence type="predicted"/>
<dbReference type="GO" id="GO:0051301">
    <property type="term" value="P:cell division"/>
    <property type="evidence" value="ECO:0007669"/>
    <property type="project" value="UniProtKB-KW"/>
</dbReference>
<comment type="caution">
    <text evidence="6">The sequence shown here is derived from an EMBL/GenBank/DDBJ whole genome shotgun (WGS) entry which is preliminary data.</text>
</comment>
<name>A0A644YFF7_9ZZZZ</name>
<protein>
    <submittedName>
        <fullName evidence="6">Cell division protein FtsA</fullName>
    </submittedName>
</protein>
<dbReference type="PANTHER" id="PTHR32432:SF4">
    <property type="entry name" value="CELL DIVISION PROTEIN FTSA"/>
    <property type="match status" value="1"/>
</dbReference>
<dbReference type="InterPro" id="IPR020823">
    <property type="entry name" value="Cell_div_FtsA"/>
</dbReference>
<dbReference type="InterPro" id="IPR003494">
    <property type="entry name" value="SHS2_FtsA"/>
</dbReference>
<keyword evidence="2 6" id="KW-0132">Cell division</keyword>
<dbReference type="Pfam" id="PF14450">
    <property type="entry name" value="FtsA"/>
    <property type="match status" value="1"/>
</dbReference>
<organism evidence="6">
    <name type="scientific">bioreactor metagenome</name>
    <dbReference type="NCBI Taxonomy" id="1076179"/>
    <lineage>
        <taxon>unclassified sequences</taxon>
        <taxon>metagenomes</taxon>
        <taxon>ecological metagenomes</taxon>
    </lineage>
</organism>
<dbReference type="Pfam" id="PF02491">
    <property type="entry name" value="SHS2_FTSA"/>
    <property type="match status" value="1"/>
</dbReference>
<evidence type="ECO:0000256" key="3">
    <source>
        <dbReference type="ARBA" id="ARBA00023136"/>
    </source>
</evidence>
<dbReference type="NCBIfam" id="TIGR01174">
    <property type="entry name" value="ftsA"/>
    <property type="match status" value="1"/>
</dbReference>
<keyword evidence="3" id="KW-0472">Membrane</keyword>
<dbReference type="PIRSF" id="PIRSF003101">
    <property type="entry name" value="FtsA"/>
    <property type="match status" value="1"/>
</dbReference>
<dbReference type="SUPFAM" id="SSF53067">
    <property type="entry name" value="Actin-like ATPase domain"/>
    <property type="match status" value="2"/>
</dbReference>
<keyword evidence="4" id="KW-0131">Cell cycle</keyword>
<dbReference type="Gene3D" id="3.30.420.40">
    <property type="match status" value="1"/>
</dbReference>
<gene>
    <name evidence="6" type="primary">ftsA_29</name>
    <name evidence="6" type="ORF">SDC9_73746</name>
</gene>
<reference evidence="6" key="1">
    <citation type="submission" date="2019-08" db="EMBL/GenBank/DDBJ databases">
        <authorList>
            <person name="Kucharzyk K."/>
            <person name="Murdoch R.W."/>
            <person name="Higgins S."/>
            <person name="Loffler F."/>
        </authorList>
    </citation>
    <scope>NUCLEOTIDE SEQUENCE</scope>
</reference>
<dbReference type="InterPro" id="IPR050696">
    <property type="entry name" value="FtsA/MreB"/>
</dbReference>
<accession>A0A644YFF7</accession>